<dbReference type="OrthoDB" id="8374021at2"/>
<evidence type="ECO:0000313" key="1">
    <source>
        <dbReference type="EMBL" id="OBW93092.1"/>
    </source>
</evidence>
<accession>A0A1A7NS80</accession>
<proteinExistence type="predicted"/>
<evidence type="ECO:0000313" key="2">
    <source>
        <dbReference type="Proteomes" id="UP000243558"/>
    </source>
</evidence>
<protein>
    <recommendedName>
        <fullName evidence="3">DsDNA-mimic protein</fullName>
    </recommendedName>
</protein>
<sequence>MYSCKQASFLLSQAKERKLALNETIQLKLHLTLCSRCRQFKQNLETMSELCQDASKTYTTKK</sequence>
<organism evidence="1 2">
    <name type="scientific">Gallibacterium genomosp. 3</name>
    <dbReference type="NCBI Taxonomy" id="505345"/>
    <lineage>
        <taxon>Bacteria</taxon>
        <taxon>Pseudomonadati</taxon>
        <taxon>Pseudomonadota</taxon>
        <taxon>Gammaproteobacteria</taxon>
        <taxon>Pasteurellales</taxon>
        <taxon>Pasteurellaceae</taxon>
        <taxon>Gallibacterium</taxon>
    </lineage>
</organism>
<reference evidence="1 2" key="1">
    <citation type="submission" date="2014-11" db="EMBL/GenBank/DDBJ databases">
        <title>Pan-genome of Gallibacterium spp.</title>
        <authorList>
            <person name="Kudirkiene E."/>
            <person name="Bojesen A.M."/>
        </authorList>
    </citation>
    <scope>NUCLEOTIDE SEQUENCE [LARGE SCALE GENOMIC DNA]</scope>
    <source>
        <strain evidence="1 2">F151</strain>
    </source>
</reference>
<dbReference type="RefSeq" id="WP_065238910.1">
    <property type="nucleotide sequence ID" value="NZ_JTJM01000011.1"/>
</dbReference>
<gene>
    <name evidence="1" type="ORF">QV01_03110</name>
</gene>
<dbReference type="EMBL" id="JTJM01000011">
    <property type="protein sequence ID" value="OBW93092.1"/>
    <property type="molecule type" value="Genomic_DNA"/>
</dbReference>
<keyword evidence="2" id="KW-1185">Reference proteome</keyword>
<comment type="caution">
    <text evidence="1">The sequence shown here is derived from an EMBL/GenBank/DDBJ whole genome shotgun (WGS) entry which is preliminary data.</text>
</comment>
<evidence type="ECO:0008006" key="3">
    <source>
        <dbReference type="Google" id="ProtNLM"/>
    </source>
</evidence>
<dbReference type="Proteomes" id="UP000243558">
    <property type="component" value="Unassembled WGS sequence"/>
</dbReference>
<name>A0A1A7NS80_9PAST</name>
<dbReference type="AlphaFoldDB" id="A0A1A7NS80"/>